<evidence type="ECO:0000256" key="1">
    <source>
        <dbReference type="ARBA" id="ARBA00004234"/>
    </source>
</evidence>
<keyword evidence="9" id="KW-0333">Golgi apparatus</keyword>
<evidence type="ECO:0000256" key="13">
    <source>
        <dbReference type="ARBA" id="ARBA00023329"/>
    </source>
</evidence>
<dbReference type="Gene3D" id="3.30.470.20">
    <property type="entry name" value="ATP-grasp fold, B domain"/>
    <property type="match status" value="1"/>
</dbReference>
<feature type="domain" description="Synapsin pre-ATP-grasp" evidence="19">
    <location>
        <begin position="7"/>
        <end position="91"/>
    </location>
</feature>
<feature type="compositionally biased region" description="Low complexity" evidence="18">
    <location>
        <begin position="399"/>
        <end position="429"/>
    </location>
</feature>
<evidence type="ECO:0000313" key="21">
    <source>
        <dbReference type="EMBL" id="KAJ1095829.1"/>
    </source>
</evidence>
<keyword evidence="12" id="KW-0966">Cell projection</keyword>
<evidence type="ECO:0000256" key="3">
    <source>
        <dbReference type="ARBA" id="ARBA00008243"/>
    </source>
</evidence>
<evidence type="ECO:0000256" key="16">
    <source>
        <dbReference type="ARBA" id="ARBA00046960"/>
    </source>
</evidence>
<name>A0AAV7LY58_PLEWA</name>
<evidence type="ECO:0000259" key="19">
    <source>
        <dbReference type="Pfam" id="PF02078"/>
    </source>
</evidence>
<comment type="subcellular location">
    <subcellularLocation>
        <location evidence="1">Cytoplasmic vesicle</location>
        <location evidence="1">Secretory vesicle</location>
        <location evidence="1">Synaptic vesicle</location>
    </subcellularLocation>
    <subcellularLocation>
        <location evidence="2">Golgi apparatus</location>
    </subcellularLocation>
    <subcellularLocation>
        <location evidence="15">Presynapse</location>
    </subcellularLocation>
</comment>
<feature type="region of interest" description="Disordered" evidence="18">
    <location>
        <begin position="301"/>
        <end position="671"/>
    </location>
</feature>
<dbReference type="SUPFAM" id="SSF56059">
    <property type="entry name" value="Glutathione synthetase ATP-binding domain-like"/>
    <property type="match status" value="1"/>
</dbReference>
<dbReference type="InterPro" id="IPR020898">
    <property type="entry name" value="Synapsin_ATP-bd_dom"/>
</dbReference>
<keyword evidence="8" id="KW-0770">Synapse</keyword>
<gene>
    <name evidence="21" type="ORF">NDU88_000979</name>
</gene>
<feature type="compositionally biased region" description="Low complexity" evidence="18">
    <location>
        <begin position="354"/>
        <end position="392"/>
    </location>
</feature>
<dbReference type="GO" id="GO:0003779">
    <property type="term" value="F:actin binding"/>
    <property type="evidence" value="ECO:0007669"/>
    <property type="project" value="UniProtKB-KW"/>
</dbReference>
<evidence type="ECO:0000256" key="12">
    <source>
        <dbReference type="ARBA" id="ARBA00023273"/>
    </source>
</evidence>
<dbReference type="Pfam" id="PF02078">
    <property type="entry name" value="Synapsin"/>
    <property type="match status" value="1"/>
</dbReference>
<proteinExistence type="inferred from homology"/>
<evidence type="ECO:0000313" key="22">
    <source>
        <dbReference type="Proteomes" id="UP001066276"/>
    </source>
</evidence>
<feature type="compositionally biased region" description="Pro residues" evidence="18">
    <location>
        <begin position="583"/>
        <end position="593"/>
    </location>
</feature>
<dbReference type="Gene3D" id="3.40.50.20">
    <property type="match status" value="1"/>
</dbReference>
<evidence type="ECO:0000256" key="15">
    <source>
        <dbReference type="ARBA" id="ARBA00034106"/>
    </source>
</evidence>
<comment type="function">
    <text evidence="17">Neuronal phosphoprotein that coats synaptic vesicles, and binds to the cytoskeleton. Acts as a regulator of synaptic vesicles trafficking, involved in the control of neurotransmitter release at the pre-synaptic terminal. Also involved in the regulation of axon outgrowth and synaptogenesis. The complex formed with NOS1 and CAPON proteins is necessary for specific nitric-oxid functions at a presynaptic level.</text>
</comment>
<dbReference type="FunFam" id="3.30.470.20:FF:000011">
    <property type="entry name" value="Synapsin I"/>
    <property type="match status" value="1"/>
</dbReference>
<dbReference type="Pfam" id="PF02750">
    <property type="entry name" value="Synapsin_C"/>
    <property type="match status" value="1"/>
</dbReference>
<dbReference type="EMBL" id="JANPWB010000014">
    <property type="protein sequence ID" value="KAJ1095829.1"/>
    <property type="molecule type" value="Genomic_DNA"/>
</dbReference>
<feature type="compositionally biased region" description="Low complexity" evidence="18">
    <location>
        <begin position="439"/>
        <end position="582"/>
    </location>
</feature>
<organism evidence="21 22">
    <name type="scientific">Pleurodeles waltl</name>
    <name type="common">Iberian ribbed newt</name>
    <dbReference type="NCBI Taxonomy" id="8319"/>
    <lineage>
        <taxon>Eukaryota</taxon>
        <taxon>Metazoa</taxon>
        <taxon>Chordata</taxon>
        <taxon>Craniata</taxon>
        <taxon>Vertebrata</taxon>
        <taxon>Euteleostomi</taxon>
        <taxon>Amphibia</taxon>
        <taxon>Batrachia</taxon>
        <taxon>Caudata</taxon>
        <taxon>Salamandroidea</taxon>
        <taxon>Salamandridae</taxon>
        <taxon>Pleurodelinae</taxon>
        <taxon>Pleurodeles</taxon>
    </lineage>
</organism>
<dbReference type="FunFam" id="3.40.50.20:FF:000079">
    <property type="entry name" value="Uncharacterized protein"/>
    <property type="match status" value="1"/>
</dbReference>
<dbReference type="GO" id="GO:0030672">
    <property type="term" value="C:synaptic vesicle membrane"/>
    <property type="evidence" value="ECO:0007669"/>
    <property type="project" value="TreeGrafter"/>
</dbReference>
<sequence length="689" mass="75661">MEPHRPKLFKGKKVHGEYDIKVEQVDFADVNLVAHANGNFSVDMEVMRNGVKAVRSLKPDFVMIRQHAFSMAKNGDYRNIVIGLQYAGIPSVNSLHSVYNFCDKPWVFSQMVRLQKKLGAEEFPLIDQTYYPNYKEMLTTPKFPVVVKMGHAHSGMGKVKVDNQYDFQDIASVVALTKTYATSEPFIDAKYDVRIQKIGSNYKAYMRTSMSGNWKTNTGSAMLEQIAMSDRYKLWVDTCSEIFGGLDMCAVEALHGKDGRDHIIEVAGSSMPLIGEHQDEDRQLIVELVVNKMNLIIPRTPAPSPVRSVSGQHSQAQQAQPPQAKPGPGVQPGSAPPQQQRPAPQGGPQPPSSGPQRQGPQSQQRPSPQGQQLQGLTPQPANPQQRLPSPTTQQPPPQQQQRQMGPPQQRQVGPGAQQPPQQQVLRQPGPTMPGPQSPQPQRQGSPRSDQQSPQMHWQQGPPGPHSPQQQRSQTGGPQQQPPQQQRQPGQPMQHPQKPGGSQPPQQQQPQQQQQQRPPSSGAPTGPQQRPVGQPTPQQQQQKPVGPGAQQVRQSGQGAPPPQQQRQTGPGSQSPQQQRHTGPGAPPGQQPRPMQPTTQQPRPSTQGQGPVGMGQPPQQNRPPSQPKPQVAQKPSQDFAPSHPQLNKSQSLTNTFNIPDTSGPRASLSQDEVKAETIRNLRKSFASLFSD</sequence>
<evidence type="ECO:0000256" key="8">
    <source>
        <dbReference type="ARBA" id="ARBA00023018"/>
    </source>
</evidence>
<dbReference type="SUPFAM" id="SSF52440">
    <property type="entry name" value="PreATP-grasp domain"/>
    <property type="match status" value="1"/>
</dbReference>
<comment type="similarity">
    <text evidence="3">Belongs to the synapsin family.</text>
</comment>
<feature type="domain" description="Synapsin ATP-binding" evidence="20">
    <location>
        <begin position="93"/>
        <end position="294"/>
    </location>
</feature>
<dbReference type="InterPro" id="IPR013815">
    <property type="entry name" value="ATP_grasp_subdomain_1"/>
</dbReference>
<feature type="compositionally biased region" description="Low complexity" evidence="18">
    <location>
        <begin position="594"/>
        <end position="617"/>
    </location>
</feature>
<dbReference type="GO" id="GO:0005524">
    <property type="term" value="F:ATP binding"/>
    <property type="evidence" value="ECO:0007669"/>
    <property type="project" value="InterPro"/>
</dbReference>
<keyword evidence="10" id="KW-0325">Glycoprotein</keyword>
<evidence type="ECO:0000256" key="2">
    <source>
        <dbReference type="ARBA" id="ARBA00004555"/>
    </source>
</evidence>
<feature type="compositionally biased region" description="Low complexity" evidence="18">
    <location>
        <begin position="315"/>
        <end position="344"/>
    </location>
</feature>
<dbReference type="InterPro" id="IPR016185">
    <property type="entry name" value="PreATP-grasp_dom_sf"/>
</dbReference>
<dbReference type="InterPro" id="IPR020897">
    <property type="entry name" value="Synapsin_pre-ATP-grasp_dom"/>
</dbReference>
<keyword evidence="22" id="KW-1185">Reference proteome</keyword>
<evidence type="ECO:0000256" key="4">
    <source>
        <dbReference type="ARBA" id="ARBA00017852"/>
    </source>
</evidence>
<dbReference type="PANTHER" id="PTHR10841">
    <property type="entry name" value="SYNAPSIN"/>
    <property type="match status" value="1"/>
</dbReference>
<evidence type="ECO:0000256" key="10">
    <source>
        <dbReference type="ARBA" id="ARBA00023180"/>
    </source>
</evidence>
<dbReference type="InterPro" id="IPR001359">
    <property type="entry name" value="Synapsin"/>
</dbReference>
<comment type="subunit">
    <text evidence="16">Homodimer. Can form oligomers with SYN2. Interacts with CAPON. Forms a ternary complex with NOS1. Isoform Ib interacts with PRNP.</text>
</comment>
<dbReference type="Proteomes" id="UP001066276">
    <property type="component" value="Chromosome 10"/>
</dbReference>
<dbReference type="PROSITE" id="PS00416">
    <property type="entry name" value="SYNAPSIN_2"/>
    <property type="match status" value="1"/>
</dbReference>
<evidence type="ECO:0000256" key="18">
    <source>
        <dbReference type="SAM" id="MobiDB-lite"/>
    </source>
</evidence>
<dbReference type="AlphaFoldDB" id="A0AAV7LY58"/>
<comment type="caution">
    <text evidence="21">The sequence shown here is derived from an EMBL/GenBank/DDBJ whole genome shotgun (WGS) entry which is preliminary data.</text>
</comment>
<evidence type="ECO:0000256" key="7">
    <source>
        <dbReference type="ARBA" id="ARBA00022737"/>
    </source>
</evidence>
<evidence type="ECO:0000256" key="17">
    <source>
        <dbReference type="ARBA" id="ARBA00060129"/>
    </source>
</evidence>
<evidence type="ECO:0000256" key="11">
    <source>
        <dbReference type="ARBA" id="ARBA00023203"/>
    </source>
</evidence>
<dbReference type="InterPro" id="IPR019735">
    <property type="entry name" value="Synapsin_CS"/>
</dbReference>
<evidence type="ECO:0000256" key="9">
    <source>
        <dbReference type="ARBA" id="ARBA00023034"/>
    </source>
</evidence>
<feature type="compositionally biased region" description="Polar residues" evidence="18">
    <location>
        <begin position="642"/>
        <end position="658"/>
    </location>
</feature>
<evidence type="ECO:0000256" key="14">
    <source>
        <dbReference type="ARBA" id="ARBA00029646"/>
    </source>
</evidence>
<keyword evidence="13" id="KW-0968">Cytoplasmic vesicle</keyword>
<dbReference type="PANTHER" id="PTHR10841:SF24">
    <property type="entry name" value="SYNAPSIN-1"/>
    <property type="match status" value="1"/>
</dbReference>
<evidence type="ECO:0000256" key="6">
    <source>
        <dbReference type="ARBA" id="ARBA00022553"/>
    </source>
</evidence>
<dbReference type="FunFam" id="3.30.1490.20:FF:000008">
    <property type="entry name" value="Synapsin I"/>
    <property type="match status" value="1"/>
</dbReference>
<dbReference type="GO" id="GO:0007269">
    <property type="term" value="P:neurotransmitter secretion"/>
    <property type="evidence" value="ECO:0007669"/>
    <property type="project" value="InterPro"/>
</dbReference>
<protein>
    <recommendedName>
        <fullName evidence="4">Synapsin-1</fullName>
    </recommendedName>
    <alternativeName>
        <fullName evidence="14">Synapsin I</fullName>
    </alternativeName>
</protein>
<keyword evidence="11" id="KW-0009">Actin-binding</keyword>
<keyword evidence="5" id="KW-0488">Methylation</keyword>
<reference evidence="21" key="1">
    <citation type="journal article" date="2022" name="bioRxiv">
        <title>Sequencing and chromosome-scale assembly of the giantPleurodeles waltlgenome.</title>
        <authorList>
            <person name="Brown T."/>
            <person name="Elewa A."/>
            <person name="Iarovenko S."/>
            <person name="Subramanian E."/>
            <person name="Araus A.J."/>
            <person name="Petzold A."/>
            <person name="Susuki M."/>
            <person name="Suzuki K.-i.T."/>
            <person name="Hayashi T."/>
            <person name="Toyoda A."/>
            <person name="Oliveira C."/>
            <person name="Osipova E."/>
            <person name="Leigh N.D."/>
            <person name="Simon A."/>
            <person name="Yun M.H."/>
        </authorList>
    </citation>
    <scope>NUCLEOTIDE SEQUENCE</scope>
    <source>
        <strain evidence="21">20211129_DDA</strain>
        <tissue evidence="21">Liver</tissue>
    </source>
</reference>
<evidence type="ECO:0000256" key="5">
    <source>
        <dbReference type="ARBA" id="ARBA00022481"/>
    </source>
</evidence>
<dbReference type="GO" id="GO:0005794">
    <property type="term" value="C:Golgi apparatus"/>
    <property type="evidence" value="ECO:0007669"/>
    <property type="project" value="UniProtKB-SubCell"/>
</dbReference>
<keyword evidence="7" id="KW-0677">Repeat</keyword>
<evidence type="ECO:0000259" key="20">
    <source>
        <dbReference type="Pfam" id="PF02750"/>
    </source>
</evidence>
<dbReference type="Gene3D" id="3.30.1490.20">
    <property type="entry name" value="ATP-grasp fold, A domain"/>
    <property type="match status" value="1"/>
</dbReference>
<dbReference type="PRINTS" id="PR01368">
    <property type="entry name" value="SYNAPSIN"/>
</dbReference>
<keyword evidence="6" id="KW-0597">Phosphoprotein</keyword>
<accession>A0AAV7LY58</accession>